<dbReference type="EMBL" id="BLIO01000001">
    <property type="protein sequence ID" value="GFE15174.1"/>
    <property type="molecule type" value="Genomic_DNA"/>
</dbReference>
<dbReference type="AlphaFoldDB" id="A0A640SWE2"/>
<gene>
    <name evidence="1" type="ORF">Sgleb_32210</name>
</gene>
<name>A0A640SWE2_9ACTN</name>
<proteinExistence type="predicted"/>
<protein>
    <submittedName>
        <fullName evidence="1">Uncharacterized protein</fullName>
    </submittedName>
</protein>
<sequence length="86" mass="9623">MRNLPESRHAPKLRVFHKDRLYAVSHGKGENAPRGALLFWRRANGIKRSTTIRTPPPGWQMTVWPGPPLPWTKLPAPPGTPHASSS</sequence>
<evidence type="ECO:0000313" key="1">
    <source>
        <dbReference type="EMBL" id="GFE15174.1"/>
    </source>
</evidence>
<reference evidence="1 2" key="1">
    <citation type="submission" date="2019-12" db="EMBL/GenBank/DDBJ databases">
        <title>Whole genome shotgun sequence of Streptomyces hygroscopicus subsp. glebosus NBRC 13786.</title>
        <authorList>
            <person name="Ichikawa N."/>
            <person name="Kimura A."/>
            <person name="Kitahashi Y."/>
            <person name="Komaki H."/>
            <person name="Tamura T."/>
        </authorList>
    </citation>
    <scope>NUCLEOTIDE SEQUENCE [LARGE SCALE GENOMIC DNA]</scope>
    <source>
        <strain evidence="1 2">NBRC 13786</strain>
    </source>
</reference>
<organism evidence="1 2">
    <name type="scientific">Streptomyces glebosus</name>
    <dbReference type="NCBI Taxonomy" id="249580"/>
    <lineage>
        <taxon>Bacteria</taxon>
        <taxon>Bacillati</taxon>
        <taxon>Actinomycetota</taxon>
        <taxon>Actinomycetes</taxon>
        <taxon>Kitasatosporales</taxon>
        <taxon>Streptomycetaceae</taxon>
        <taxon>Streptomyces</taxon>
    </lineage>
</organism>
<accession>A0A640SWE2</accession>
<dbReference type="Proteomes" id="UP000430079">
    <property type="component" value="Unassembled WGS sequence"/>
</dbReference>
<keyword evidence="2" id="KW-1185">Reference proteome</keyword>
<comment type="caution">
    <text evidence="1">The sequence shown here is derived from an EMBL/GenBank/DDBJ whole genome shotgun (WGS) entry which is preliminary data.</text>
</comment>
<evidence type="ECO:0000313" key="2">
    <source>
        <dbReference type="Proteomes" id="UP000430079"/>
    </source>
</evidence>